<dbReference type="AlphaFoldDB" id="A0A0V1FCR6"/>
<protein>
    <submittedName>
        <fullName evidence="1">Uncharacterized protein</fullName>
    </submittedName>
</protein>
<comment type="caution">
    <text evidence="1">The sequence shown here is derived from an EMBL/GenBank/DDBJ whole genome shotgun (WGS) entry which is preliminary data.</text>
</comment>
<keyword evidence="2" id="KW-1185">Reference proteome</keyword>
<reference evidence="1 2" key="1">
    <citation type="submission" date="2015-01" db="EMBL/GenBank/DDBJ databases">
        <title>Evolution of Trichinella species and genotypes.</title>
        <authorList>
            <person name="Korhonen P.K."/>
            <person name="Edoardo P."/>
            <person name="Giuseppe L.R."/>
            <person name="Gasser R.B."/>
        </authorList>
    </citation>
    <scope>NUCLEOTIDE SEQUENCE [LARGE SCALE GENOMIC DNA]</scope>
    <source>
        <strain evidence="1">ISS470</strain>
    </source>
</reference>
<gene>
    <name evidence="1" type="ORF">T4D_2578</name>
</gene>
<evidence type="ECO:0000313" key="2">
    <source>
        <dbReference type="Proteomes" id="UP000054995"/>
    </source>
</evidence>
<dbReference type="EMBL" id="JYDT01000128">
    <property type="protein sequence ID" value="KRY83898.1"/>
    <property type="molecule type" value="Genomic_DNA"/>
</dbReference>
<dbReference type="OrthoDB" id="5917250at2759"/>
<name>A0A0V1FCR6_TRIPS</name>
<accession>A0A0V1FCR6</accession>
<sequence>MNKQLKIIYTLTCAFTSIQKVNIAGKVVKLHSAKKKDYVKSEKNFYALKFCLSGRDVEQMNSNIRSEHVLATSFVMRMPHACKK</sequence>
<dbReference type="Proteomes" id="UP000054995">
    <property type="component" value="Unassembled WGS sequence"/>
</dbReference>
<proteinExistence type="predicted"/>
<organism evidence="1 2">
    <name type="scientific">Trichinella pseudospiralis</name>
    <name type="common">Parasitic roundworm</name>
    <dbReference type="NCBI Taxonomy" id="6337"/>
    <lineage>
        <taxon>Eukaryota</taxon>
        <taxon>Metazoa</taxon>
        <taxon>Ecdysozoa</taxon>
        <taxon>Nematoda</taxon>
        <taxon>Enoplea</taxon>
        <taxon>Dorylaimia</taxon>
        <taxon>Trichinellida</taxon>
        <taxon>Trichinellidae</taxon>
        <taxon>Trichinella</taxon>
    </lineage>
</organism>
<evidence type="ECO:0000313" key="1">
    <source>
        <dbReference type="EMBL" id="KRY83898.1"/>
    </source>
</evidence>